<sequence length="383" mass="40353">MGTRWALPLPEAVAALSAFAASTTRSVVPLTSPRPSKNASIPALARGETLKNKRGDLRGQAVETIGTGVALGAPVVQSVRTAIEFQDQTRDIAITGGFDEAEEKRLSYVMRGAALRWNQTQTEVAKGTGVLIAGGISSAKELAAYAPVMAKAATATRASMDDLGSVAIALNDNLGIGAAGLERSMNMLAFAGKSGQFELADMAKWLPQLTPQFAALGVTGERAVAEIGASLQIARRGAGTNDEAANNFKNFLSKITAPDSIKAFEKAGIDLKSSMKNLVNEGFSPAEAMIKILTVHLGKKAPAAAAQYGKALDLKDDQEKQIALARLDEAYKLGELFVDQQVLSFVRPALANQKDLGDIQTGSKDAADKGVLDEDWKKQNGQL</sequence>
<dbReference type="VEuPathDB" id="TriTrypDB:TcIL3000_0_14670"/>
<accession>F9WGW5</accession>
<name>F9WGW5_TRYCI</name>
<reference evidence="3 4" key="2">
    <citation type="journal article" date="2012" name="Proc. Natl. Acad. Sci. U.S.A.">
        <title>Antigenic diversity is generated by distinct evolutionary mechanisms in African trypanosome species.</title>
        <authorList>
            <person name="Jackson A.P."/>
            <person name="Berry A."/>
            <person name="Aslett M."/>
            <person name="Allison H.C."/>
            <person name="Burton P."/>
            <person name="Vavrova-Anderson J."/>
            <person name="Brown R."/>
            <person name="Browne H."/>
            <person name="Corton N."/>
            <person name="Hauser H."/>
            <person name="Gamble J."/>
            <person name="Gilderthorp R."/>
            <person name="Marcello L."/>
            <person name="McQuillan J."/>
            <person name="Otto T.D."/>
            <person name="Quail M.A."/>
            <person name="Sanders M.J."/>
            <person name="van Tonder A."/>
            <person name="Ginger M.L."/>
            <person name="Field M.C."/>
            <person name="Barry J.D."/>
            <person name="Hertz-Fowler C."/>
            <person name="Berriman M."/>
        </authorList>
    </citation>
    <scope>NUCLEOTIDE SEQUENCE [LARGE SCALE GENOMIC DNA]</scope>
    <source>
        <strain evidence="3 4">IL3000</strain>
    </source>
</reference>
<dbReference type="PANTHER" id="PTHR37813:SF1">
    <property type="entry name" value="FELS-2 PROPHAGE PROTEIN"/>
    <property type="match status" value="1"/>
</dbReference>
<gene>
    <name evidence="3" type="ORF">TCIL3000_0_14670</name>
</gene>
<dbReference type="AlphaFoldDB" id="F9WGW5"/>
<reference evidence="4" key="1">
    <citation type="submission" date="2011-07" db="EMBL/GenBank/DDBJ databases">
        <title>Divergent evolution of antigenic variation in African trypanosomes.</title>
        <authorList>
            <person name="Jackson A.P."/>
            <person name="Berry A."/>
            <person name="Allison H.C."/>
            <person name="Burton P."/>
            <person name="Anderson J."/>
            <person name="Aslett M."/>
            <person name="Brown R."/>
            <person name="Corton N."/>
            <person name="Harris D."/>
            <person name="Hauser H."/>
            <person name="Gamble J."/>
            <person name="Gilderthorp R."/>
            <person name="McQuillan J."/>
            <person name="Quail M.A."/>
            <person name="Sanders M."/>
            <person name="Van Tonder A."/>
            <person name="Ginger M.L."/>
            <person name="Donelson J.E."/>
            <person name="Field M.C."/>
            <person name="Barry J.D."/>
            <person name="Berriman M."/>
            <person name="Hertz-Fowler C."/>
        </authorList>
    </citation>
    <scope>NUCLEOTIDE SEQUENCE [LARGE SCALE GENOMIC DNA]</scope>
    <source>
        <strain evidence="4">IL3000</strain>
    </source>
</reference>
<dbReference type="Pfam" id="PF10145">
    <property type="entry name" value="PhageMin_Tail"/>
    <property type="match status" value="1"/>
</dbReference>
<dbReference type="InterPro" id="IPR010090">
    <property type="entry name" value="Phage_tape_meas"/>
</dbReference>
<evidence type="ECO:0000259" key="2">
    <source>
        <dbReference type="Pfam" id="PF10145"/>
    </source>
</evidence>
<protein>
    <submittedName>
        <fullName evidence="3">WGS project CAEQ00000000 data, annotated contig 561</fullName>
    </submittedName>
</protein>
<proteinExistence type="predicted"/>
<evidence type="ECO:0000313" key="4">
    <source>
        <dbReference type="Proteomes" id="UP000000702"/>
    </source>
</evidence>
<keyword evidence="1" id="KW-1188">Viral release from host cell</keyword>
<keyword evidence="4" id="KW-1185">Reference proteome</keyword>
<dbReference type="EMBL" id="CAEQ01002338">
    <property type="protein sequence ID" value="CCD16553.1"/>
    <property type="molecule type" value="Genomic_DNA"/>
</dbReference>
<dbReference type="PANTHER" id="PTHR37813">
    <property type="entry name" value="FELS-2 PROPHAGE PROTEIN"/>
    <property type="match status" value="1"/>
</dbReference>
<dbReference type="NCBIfam" id="TIGR01760">
    <property type="entry name" value="tape_meas_TP901"/>
    <property type="match status" value="1"/>
</dbReference>
<comment type="caution">
    <text evidence="3">The sequence shown here is derived from an EMBL/GenBank/DDBJ whole genome shotgun (WGS) entry which is preliminary data.</text>
</comment>
<evidence type="ECO:0000256" key="1">
    <source>
        <dbReference type="ARBA" id="ARBA00022612"/>
    </source>
</evidence>
<evidence type="ECO:0000313" key="3">
    <source>
        <dbReference type="EMBL" id="CCD16553.1"/>
    </source>
</evidence>
<dbReference type="Proteomes" id="UP000000702">
    <property type="component" value="Unassembled WGS sequence"/>
</dbReference>
<feature type="domain" description="Phage tail tape measure protein" evidence="2">
    <location>
        <begin position="112"/>
        <end position="311"/>
    </location>
</feature>
<organism evidence="3 4">
    <name type="scientific">Trypanosoma congolense (strain IL3000)</name>
    <dbReference type="NCBI Taxonomy" id="1068625"/>
    <lineage>
        <taxon>Eukaryota</taxon>
        <taxon>Discoba</taxon>
        <taxon>Euglenozoa</taxon>
        <taxon>Kinetoplastea</taxon>
        <taxon>Metakinetoplastina</taxon>
        <taxon>Trypanosomatida</taxon>
        <taxon>Trypanosomatidae</taxon>
        <taxon>Trypanosoma</taxon>
        <taxon>Nannomonas</taxon>
    </lineage>
</organism>